<organism evidence="1 2">
    <name type="scientific">Splendidivirga corallicola</name>
    <dbReference type="NCBI Taxonomy" id="3051826"/>
    <lineage>
        <taxon>Bacteria</taxon>
        <taxon>Pseudomonadati</taxon>
        <taxon>Bacteroidota</taxon>
        <taxon>Cytophagia</taxon>
        <taxon>Cytophagales</taxon>
        <taxon>Splendidivirgaceae</taxon>
        <taxon>Splendidivirga</taxon>
    </lineage>
</organism>
<proteinExistence type="predicted"/>
<evidence type="ECO:0008006" key="3">
    <source>
        <dbReference type="Google" id="ProtNLM"/>
    </source>
</evidence>
<keyword evidence="2" id="KW-1185">Reference proteome</keyword>
<protein>
    <recommendedName>
        <fullName evidence="3">Alpha-galactosidase</fullName>
    </recommendedName>
</protein>
<dbReference type="EMBL" id="JAUJEA010000004">
    <property type="protein sequence ID" value="MDN5202212.1"/>
    <property type="molecule type" value="Genomic_DNA"/>
</dbReference>
<evidence type="ECO:0000313" key="2">
    <source>
        <dbReference type="Proteomes" id="UP001172082"/>
    </source>
</evidence>
<name>A0ABT8KN80_9BACT</name>
<reference evidence="1" key="1">
    <citation type="submission" date="2023-06" db="EMBL/GenBank/DDBJ databases">
        <title>Genomic of Parafulvivirga corallium.</title>
        <authorList>
            <person name="Wang G."/>
        </authorList>
    </citation>
    <scope>NUCLEOTIDE SEQUENCE</scope>
    <source>
        <strain evidence="1">BMA10</strain>
    </source>
</reference>
<gene>
    <name evidence="1" type="ORF">QQ008_12580</name>
</gene>
<evidence type="ECO:0000313" key="1">
    <source>
        <dbReference type="EMBL" id="MDN5202212.1"/>
    </source>
</evidence>
<accession>A0ABT8KN80</accession>
<sequence>MEIKKGHKHLTLAVFFHLMISIFFSGQLAYGQHYKNKLQDLPIANGAYLEGIQQDWLVNEPGERARIFRNSNNNELIISNGIISRTFRLAPNAATISFKKLTNQEELIRAVKPEAILNINNMAVEVGGLKGQPNLAFLYPDWVDNLTANPLAFTFKDFSIGEPEKRFEWKRVRHHAPDAEWPPKGVHLQMDYQLNDISSEDLLSLSQESRAGREVLFADDFTSLSPKWKIRTSDSHPRSSFMNEGKPGEIYTPNNTAVYAEYALPKGVALVETSIDIGTDVSGFWGPGIALLWENKTIKFNMRPGNESGSKNKGPWRFTVFDGNKENTRAGGKDNVNFDQTWLLRLRIEGSLVHCEAKPKKGSWKVYQTVELEADTGDPIAVRIGKLGRNASGEDHQYPGELVRLKVNHFGAYSDVDKAALTKITQKLEALKQVTISVHYELYDGIPVLSKWVDVKNNSNEIIKVDNIISEYLGIADHDPYGGYRGREDLKIKPNVHLETEYAFSAMKATVANSSTVHWESDQDYVTQISWNQEIPNMVKVFPKFGYHQEVEPGEVFGSIRMFTLPYDSYDKERNGLSLRKMYRTVAPWITENPMMFHITRSGWEAFTTGVDQCAEVGYEMLNFSFGSGFNPEDESERNYEQMKKYAAYADSKGIKIGTYSLLASRSVSEKDDVINPKTGKRGGFATFGNSPCLASEWGLDYFRKMYRMFSETGFMTFTHDGNYPGDYCASESHPGHKNLDDSQYKQWRIISDFYKWCKGRGVHLRVPDYYYLAGSNQNGVGYRENNWSLPRRHQLIHTRQNIFDGTWESAPSMRWSFIPLAQYHGGGAAATIEPLNEHLDHYEMMLVSNIGMGIQSALRGPRLYDTDETKNMVKRVVGWYKQYRDILESDIIHIRRADGRDIDYMMHVNPKLKEKGMLLVFNPTDNLITKKIKVPLYYSGLTKEAKIREQEGKLLTYQLNREYEVEIEVTVRPNWYNWYVIE</sequence>
<comment type="caution">
    <text evidence="1">The sequence shown here is derived from an EMBL/GenBank/DDBJ whole genome shotgun (WGS) entry which is preliminary data.</text>
</comment>
<dbReference type="Proteomes" id="UP001172082">
    <property type="component" value="Unassembled WGS sequence"/>
</dbReference>
<dbReference type="RefSeq" id="WP_346752238.1">
    <property type="nucleotide sequence ID" value="NZ_JAUJEA010000004.1"/>
</dbReference>